<dbReference type="Gene3D" id="3.40.630.30">
    <property type="match status" value="1"/>
</dbReference>
<dbReference type="Gene3D" id="2.10.50.30">
    <property type="entry name" value="GPCR, family 3, nine cysteines domain"/>
    <property type="match status" value="1"/>
</dbReference>
<evidence type="ECO:0000256" key="6">
    <source>
        <dbReference type="ARBA" id="ARBA00022989"/>
    </source>
</evidence>
<evidence type="ECO:0000256" key="8">
    <source>
        <dbReference type="ARBA" id="ARBA00023136"/>
    </source>
</evidence>
<feature type="domain" description="N-acetyltransferase" evidence="15">
    <location>
        <begin position="1071"/>
        <end position="1221"/>
    </location>
</feature>
<keyword evidence="9" id="KW-0675">Receptor</keyword>
<evidence type="ECO:0000256" key="2">
    <source>
        <dbReference type="ARBA" id="ARBA00007242"/>
    </source>
</evidence>
<dbReference type="Pfam" id="PF01094">
    <property type="entry name" value="ANF_receptor"/>
    <property type="match status" value="1"/>
</dbReference>
<evidence type="ECO:0000256" key="5">
    <source>
        <dbReference type="ARBA" id="ARBA00022729"/>
    </source>
</evidence>
<keyword evidence="3" id="KW-1003">Cell membrane</keyword>
<dbReference type="InterPro" id="IPR038550">
    <property type="entry name" value="GPCR_3_9-Cys_sf"/>
</dbReference>
<dbReference type="InterPro" id="IPR050726">
    <property type="entry name" value="mGluR"/>
</dbReference>
<evidence type="ECO:0000256" key="7">
    <source>
        <dbReference type="ARBA" id="ARBA00023040"/>
    </source>
</evidence>
<dbReference type="EMBL" id="CAJNOL010000545">
    <property type="protein sequence ID" value="CAF1110486.1"/>
    <property type="molecule type" value="Genomic_DNA"/>
</dbReference>
<dbReference type="Pfam" id="PF00583">
    <property type="entry name" value="Acetyltransf_1"/>
    <property type="match status" value="1"/>
</dbReference>
<dbReference type="Pfam" id="PF07562">
    <property type="entry name" value="NCD3G"/>
    <property type="match status" value="1"/>
</dbReference>
<keyword evidence="11" id="KW-0807">Transducer</keyword>
<feature type="transmembrane region" description="Helical" evidence="12">
    <location>
        <begin position="790"/>
        <end position="809"/>
    </location>
</feature>
<keyword evidence="10" id="KW-0325">Glycoprotein</keyword>
<dbReference type="InterPro" id="IPR028082">
    <property type="entry name" value="Peripla_BP_I"/>
</dbReference>
<keyword evidence="7" id="KW-0297">G-protein coupled receptor</keyword>
<evidence type="ECO:0000313" key="16">
    <source>
        <dbReference type="EMBL" id="CAF1110486.1"/>
    </source>
</evidence>
<dbReference type="Pfam" id="PF00003">
    <property type="entry name" value="7tm_3"/>
    <property type="match status" value="1"/>
</dbReference>
<dbReference type="InterPro" id="IPR001828">
    <property type="entry name" value="ANF_lig-bd_rcpt"/>
</dbReference>
<gene>
    <name evidence="16" type="ORF">JXQ802_LOCUS19673</name>
</gene>
<dbReference type="GO" id="GO:0004930">
    <property type="term" value="F:G protein-coupled receptor activity"/>
    <property type="evidence" value="ECO:0007669"/>
    <property type="project" value="UniProtKB-KW"/>
</dbReference>
<accession>A0A814PUA0</accession>
<feature type="domain" description="G-protein coupled receptors family 3 profile" evidence="14">
    <location>
        <begin position="629"/>
        <end position="898"/>
    </location>
</feature>
<keyword evidence="8 12" id="KW-0472">Membrane</keyword>
<dbReference type="AlphaFoldDB" id="A0A814PUA0"/>
<dbReference type="GO" id="GO:0005886">
    <property type="term" value="C:plasma membrane"/>
    <property type="evidence" value="ECO:0007669"/>
    <property type="project" value="UniProtKB-SubCell"/>
</dbReference>
<dbReference type="FunFam" id="2.10.50.30:FF:000004">
    <property type="entry name" value="Taste receptor type 1 member 3-like protein"/>
    <property type="match status" value="1"/>
</dbReference>
<proteinExistence type="inferred from homology"/>
<feature type="transmembrane region" description="Helical" evidence="12">
    <location>
        <begin position="851"/>
        <end position="876"/>
    </location>
</feature>
<evidence type="ECO:0000256" key="12">
    <source>
        <dbReference type="SAM" id="Phobius"/>
    </source>
</evidence>
<dbReference type="Gene3D" id="3.40.50.2300">
    <property type="match status" value="2"/>
</dbReference>
<evidence type="ECO:0000256" key="13">
    <source>
        <dbReference type="SAM" id="SignalP"/>
    </source>
</evidence>
<comment type="subcellular location">
    <subcellularLocation>
        <location evidence="1">Cell membrane</location>
        <topology evidence="1">Multi-pass membrane protein</topology>
    </subcellularLocation>
</comment>
<dbReference type="SUPFAM" id="SSF53822">
    <property type="entry name" value="Periplasmic binding protein-like I"/>
    <property type="match status" value="1"/>
</dbReference>
<evidence type="ECO:0000259" key="15">
    <source>
        <dbReference type="PROSITE" id="PS51186"/>
    </source>
</evidence>
<dbReference type="CDD" id="cd04301">
    <property type="entry name" value="NAT_SF"/>
    <property type="match status" value="1"/>
</dbReference>
<dbReference type="InterPro" id="IPR000337">
    <property type="entry name" value="GPCR_3"/>
</dbReference>
<reference evidence="16" key="1">
    <citation type="submission" date="2021-02" db="EMBL/GenBank/DDBJ databases">
        <authorList>
            <person name="Nowell W R."/>
        </authorList>
    </citation>
    <scope>NUCLEOTIDE SEQUENCE</scope>
</reference>
<dbReference type="GO" id="GO:0016747">
    <property type="term" value="F:acyltransferase activity, transferring groups other than amino-acyl groups"/>
    <property type="evidence" value="ECO:0007669"/>
    <property type="project" value="InterPro"/>
</dbReference>
<feature type="transmembrane region" description="Helical" evidence="12">
    <location>
        <begin position="821"/>
        <end position="845"/>
    </location>
</feature>
<dbReference type="InterPro" id="IPR000182">
    <property type="entry name" value="GNAT_dom"/>
</dbReference>
<evidence type="ECO:0000256" key="4">
    <source>
        <dbReference type="ARBA" id="ARBA00022692"/>
    </source>
</evidence>
<feature type="transmembrane region" description="Helical" evidence="12">
    <location>
        <begin position="667"/>
        <end position="686"/>
    </location>
</feature>
<organism evidence="16 17">
    <name type="scientific">Rotaria sordida</name>
    <dbReference type="NCBI Taxonomy" id="392033"/>
    <lineage>
        <taxon>Eukaryota</taxon>
        <taxon>Metazoa</taxon>
        <taxon>Spiralia</taxon>
        <taxon>Gnathifera</taxon>
        <taxon>Rotifera</taxon>
        <taxon>Eurotatoria</taxon>
        <taxon>Bdelloidea</taxon>
        <taxon>Philodinida</taxon>
        <taxon>Philodinidae</taxon>
        <taxon>Rotaria</taxon>
    </lineage>
</organism>
<dbReference type="PROSITE" id="PS51186">
    <property type="entry name" value="GNAT"/>
    <property type="match status" value="1"/>
</dbReference>
<dbReference type="InterPro" id="IPR000162">
    <property type="entry name" value="GPCR_3_mtglu_rcpt"/>
</dbReference>
<comment type="similarity">
    <text evidence="2">Belongs to the G-protein coupled receptor 3 family.</text>
</comment>
<keyword evidence="6 12" id="KW-1133">Transmembrane helix</keyword>
<evidence type="ECO:0000259" key="14">
    <source>
        <dbReference type="PROSITE" id="PS50259"/>
    </source>
</evidence>
<dbReference type="InterPro" id="IPR016181">
    <property type="entry name" value="Acyl_CoA_acyltransferase"/>
</dbReference>
<feature type="transmembrane region" description="Helical" evidence="12">
    <location>
        <begin position="629"/>
        <end position="655"/>
    </location>
</feature>
<dbReference type="PRINTS" id="PR00248">
    <property type="entry name" value="GPCRMGR"/>
</dbReference>
<comment type="caution">
    <text evidence="16">The sequence shown here is derived from an EMBL/GenBank/DDBJ whole genome shotgun (WGS) entry which is preliminary data.</text>
</comment>
<evidence type="ECO:0000256" key="10">
    <source>
        <dbReference type="ARBA" id="ARBA00023180"/>
    </source>
</evidence>
<dbReference type="Proteomes" id="UP000663870">
    <property type="component" value="Unassembled WGS sequence"/>
</dbReference>
<keyword evidence="17" id="KW-1185">Reference proteome</keyword>
<dbReference type="InterPro" id="IPR017978">
    <property type="entry name" value="GPCR_3_C"/>
</dbReference>
<dbReference type="PROSITE" id="PS50259">
    <property type="entry name" value="G_PROTEIN_RECEP_F3_4"/>
    <property type="match status" value="1"/>
</dbReference>
<evidence type="ECO:0000256" key="11">
    <source>
        <dbReference type="ARBA" id="ARBA00023224"/>
    </source>
</evidence>
<name>A0A814PUA0_9BILA</name>
<dbReference type="PRINTS" id="PR00593">
    <property type="entry name" value="MTABOTROPICR"/>
</dbReference>
<feature type="chain" id="PRO_5032337978" evidence="13">
    <location>
        <begin position="29"/>
        <end position="1244"/>
    </location>
</feature>
<dbReference type="FunFam" id="3.40.50.2300:FF:000145">
    <property type="entry name" value="Glutamate receptor, metabotropic"/>
    <property type="match status" value="1"/>
</dbReference>
<dbReference type="PANTHER" id="PTHR24060">
    <property type="entry name" value="METABOTROPIC GLUTAMATE RECEPTOR"/>
    <property type="match status" value="1"/>
</dbReference>
<dbReference type="SUPFAM" id="SSF55729">
    <property type="entry name" value="Acyl-CoA N-acyltransferases (Nat)"/>
    <property type="match status" value="1"/>
</dbReference>
<evidence type="ECO:0000256" key="9">
    <source>
        <dbReference type="ARBA" id="ARBA00023170"/>
    </source>
</evidence>
<sequence length="1244" mass="143071">MLIVLLSQKVLLFVILILIVCLIDNDHCYQDNNNPIHTCHYPTKFRAPQSPSYEYLYIPGDVLLGGFFPIHQPPSSELGSMQCTAIKRERGIQRLEAMLFALDIVNTRSSYLMSSILSHSKIRFGALIYDSCDYEPYAVERALNMLLPSLDQCLSLQKRKDSPVIAGVIGSASSIVSMAISDILRLAEIPQISYASTSTELSEKLRFQFFSRVVPPDTYQAEAVVSIIQFLNWTYVAVIKETGSYGERLTDDFKAKLKNKTICIAGELSVNIKDSNSYLRVIKELYEDEKYRFVIGVVVFAQEDSVRQLLNQTSSRNELNGRWVFLGTDGWGKKWYPVENFGRAAINAITIAPKLYPISDFDEYFKNLIPSKNTRNPWFVEYWEETYKCKLDHTPTTIFNQNYTRSCLDTDSTYTNFSVPYFQEGYVHYVVDAVFSLVIAIQKLVDEKCLNSSNITLLCNEFYPFDGIRLLSILRNLSFRNDLSRRNIKFTPNGDGIETYDIFQYQIIDSTETLDYFPIGEYSDSDHSNERIRIDLQKLKWFKYNSQYSTWSETQLTPRSFCSESCHPGEIRTNTDSQQCCWTCRACEIFHIAVNETYCIPCTKEELPNSNFTQCISIEEEYLSIENSIALPALILSLIGLLMTIYTIIIFIRFSQTPVIKASSRELSYFLLFGICCCHLCAWPLILKPHILTCFFIRISVSLSLTICLAALLTKTNRLARIFNNKQRLTPQSCLSPRSQLGICTGIVSVQFIGVLLWIFISPPSVKLKSEIKHNQRRLILVCQTDNENIAYSLIYNMLLVVSCTLYAIKTRHIPENYNEAKHIGFAMYSICIIWLAFIPIFFGLRSSDNWFRIQFVTLAICLSLSATIILICLFAPKLHIVLFNPSKNIPAKFKTTISTRRISFRQSSSANNHLDPLLARAINNSQRRSTPIDCTTEVTFCNSKLDSFSLNINDEMTQTDSIYSKNSIINDTYKHPEQQQQQQQQEQLLSSSKNDDETMDLLLTSQQKSNINYVQRASIQKSSSDLVLSNENPWKKVSHVRYNINEHDIKDNNSSTYNEINFLVESLNMTSVRQFKLKDLLRINNVNLDIFTENYGLSFYLHYLARWPDCFFVAENSAHRLMGYIMGKIEGKHDNYHGHVTALSVASEFRRIGVSSQLMALLEQVSEQKKTYFVDLFVRVSNKRAVDMYHKLNYIVYRRIIGYYSGERDEDAFDMRKALSRDIDKKSLISIPHPVRPEDLDDD</sequence>
<keyword evidence="5 13" id="KW-0732">Signal</keyword>
<dbReference type="InterPro" id="IPR011500">
    <property type="entry name" value="GPCR_3_9-Cys_dom"/>
</dbReference>
<evidence type="ECO:0000256" key="1">
    <source>
        <dbReference type="ARBA" id="ARBA00004651"/>
    </source>
</evidence>
<evidence type="ECO:0000256" key="3">
    <source>
        <dbReference type="ARBA" id="ARBA00022475"/>
    </source>
</evidence>
<feature type="signal peptide" evidence="13">
    <location>
        <begin position="1"/>
        <end position="28"/>
    </location>
</feature>
<evidence type="ECO:0000313" key="17">
    <source>
        <dbReference type="Proteomes" id="UP000663870"/>
    </source>
</evidence>
<feature type="transmembrane region" description="Helical" evidence="12">
    <location>
        <begin position="692"/>
        <end position="713"/>
    </location>
</feature>
<protein>
    <submittedName>
        <fullName evidence="16">Uncharacterized protein</fullName>
    </submittedName>
</protein>
<feature type="transmembrane region" description="Helical" evidence="12">
    <location>
        <begin position="741"/>
        <end position="761"/>
    </location>
</feature>
<keyword evidence="4 12" id="KW-0812">Transmembrane</keyword>